<reference evidence="4 5" key="1">
    <citation type="journal article" date="2018" name="BMC Genomics">
        <title>Comparative genome analyses reveal sequence features reflecting distinct modes of host-adaptation between dicot and monocot powdery mildew.</title>
        <authorList>
            <person name="Wu Y."/>
            <person name="Ma X."/>
            <person name="Pan Z."/>
            <person name="Kale S.D."/>
            <person name="Song Y."/>
            <person name="King H."/>
            <person name="Zhang Q."/>
            <person name="Presley C."/>
            <person name="Deng X."/>
            <person name="Wei C.I."/>
            <person name="Xiao S."/>
        </authorList>
    </citation>
    <scope>NUCLEOTIDE SEQUENCE [LARGE SCALE GENOMIC DNA]</scope>
    <source>
        <strain evidence="4">UMSG1</strain>
    </source>
</reference>
<gene>
    <name evidence="4" type="ORF">GcM1_217055</name>
</gene>
<accession>A0A420IT59</accession>
<comment type="similarity">
    <text evidence="1">Belongs to the synembryn family.</text>
</comment>
<evidence type="ECO:0000256" key="2">
    <source>
        <dbReference type="ARBA" id="ARBA00022658"/>
    </source>
</evidence>
<evidence type="ECO:0000256" key="1">
    <source>
        <dbReference type="ARBA" id="ARBA00009049"/>
    </source>
</evidence>
<name>A0A420IT59_9PEZI</name>
<dbReference type="SUPFAM" id="SSF48371">
    <property type="entry name" value="ARM repeat"/>
    <property type="match status" value="1"/>
</dbReference>
<dbReference type="InterPro" id="IPR019318">
    <property type="entry name" value="Gua_nucleotide_exch_fac_Ric8"/>
</dbReference>
<dbReference type="Proteomes" id="UP000285326">
    <property type="component" value="Unassembled WGS sequence"/>
</dbReference>
<dbReference type="InterPro" id="IPR016024">
    <property type="entry name" value="ARM-type_fold"/>
</dbReference>
<dbReference type="GO" id="GO:0005737">
    <property type="term" value="C:cytoplasm"/>
    <property type="evidence" value="ECO:0007669"/>
    <property type="project" value="TreeGrafter"/>
</dbReference>
<dbReference type="GO" id="GO:0007186">
    <property type="term" value="P:G protein-coupled receptor signaling pathway"/>
    <property type="evidence" value="ECO:0007669"/>
    <property type="project" value="TreeGrafter"/>
</dbReference>
<proteinExistence type="inferred from homology"/>
<keyword evidence="2" id="KW-0344">Guanine-nucleotide releasing factor</keyword>
<sequence>MSLSESIAANVSGSAKLNEVTKLVKFLAEDLKDKNLSQTQRENYLETLKIYGRDPRDSDPIFTEEGIKTLAGHAFNNFSPNVFKNASGCLANAILLEAGTRQIFVDLGLATKACDFLNNENREYEFLMSRILFLTTYETDIDLEKLIETSKLAECVCVNINRHANRVANQKEPIKLELIERMALIETLKLIFNLTYFCPQKSSAFSLALKDLLALLAKLPIPEERPLDPPIGSIVNAIINMDLATDISTFFPPLTPDLNIDICVDILNKSIGFYNDEDLEQNVTPLIVLLRKANDLAPKETKSHLQKLLLPSLRDRQKILGRAESLPSKLLCQMSNPLSPKLRDSISALLFELSGKDPKRFVRNLGFGFTSGFLHNNSLSIPDMPLDISGENEDELSNKINPITGQLLENEDQIEMEAMTEEEKEREAEKLFVLFDRLEKNGVISVQNPMRSYQESGRFEELKGETSSDK</sequence>
<dbReference type="EMBL" id="MCBS01021716">
    <property type="protein sequence ID" value="RKF77729.1"/>
    <property type="molecule type" value="Genomic_DNA"/>
</dbReference>
<evidence type="ECO:0000313" key="4">
    <source>
        <dbReference type="EMBL" id="RKF77729.1"/>
    </source>
</evidence>
<dbReference type="Pfam" id="PF10165">
    <property type="entry name" value="Ric8"/>
    <property type="match status" value="1"/>
</dbReference>
<evidence type="ECO:0000313" key="5">
    <source>
        <dbReference type="Proteomes" id="UP000285326"/>
    </source>
</evidence>
<organism evidence="4 5">
    <name type="scientific">Golovinomyces cichoracearum</name>
    <dbReference type="NCBI Taxonomy" id="62708"/>
    <lineage>
        <taxon>Eukaryota</taxon>
        <taxon>Fungi</taxon>
        <taxon>Dikarya</taxon>
        <taxon>Ascomycota</taxon>
        <taxon>Pezizomycotina</taxon>
        <taxon>Leotiomycetes</taxon>
        <taxon>Erysiphales</taxon>
        <taxon>Erysiphaceae</taxon>
        <taxon>Golovinomyces</taxon>
    </lineage>
</organism>
<comment type="caution">
    <text evidence="4">The sequence shown here is derived from an EMBL/GenBank/DDBJ whole genome shotgun (WGS) entry which is preliminary data.</text>
</comment>
<evidence type="ECO:0000256" key="3">
    <source>
        <dbReference type="ARBA" id="ARBA00023186"/>
    </source>
</evidence>
<protein>
    <submittedName>
        <fullName evidence="4">Synembryn-A</fullName>
    </submittedName>
</protein>
<dbReference type="PANTHER" id="PTHR12425">
    <property type="entry name" value="SYNEMBRYN"/>
    <property type="match status" value="1"/>
</dbReference>
<dbReference type="GO" id="GO:0005085">
    <property type="term" value="F:guanyl-nucleotide exchange factor activity"/>
    <property type="evidence" value="ECO:0007669"/>
    <property type="project" value="UniProtKB-KW"/>
</dbReference>
<dbReference type="PANTHER" id="PTHR12425:SF5">
    <property type="entry name" value="SYNEMBRYN"/>
    <property type="match status" value="1"/>
</dbReference>
<dbReference type="AlphaFoldDB" id="A0A420IT59"/>
<keyword evidence="3" id="KW-0143">Chaperone</keyword>
<dbReference type="GO" id="GO:0001965">
    <property type="term" value="F:G-protein alpha-subunit binding"/>
    <property type="evidence" value="ECO:0007669"/>
    <property type="project" value="TreeGrafter"/>
</dbReference>